<protein>
    <submittedName>
        <fullName evidence="8">Very short patch repair protein</fullName>
        <ecNumber evidence="8">3.1.-.-</ecNumber>
    </submittedName>
</protein>
<evidence type="ECO:0000313" key="8">
    <source>
        <dbReference type="EMBL" id="SSW64612.1"/>
    </source>
</evidence>
<gene>
    <name evidence="8" type="primary">vsr</name>
    <name evidence="8" type="ORF">AGI3411_01712</name>
</gene>
<evidence type="ECO:0000256" key="7">
    <source>
        <dbReference type="SAM" id="MobiDB-lite"/>
    </source>
</evidence>
<feature type="region of interest" description="Disordered" evidence="7">
    <location>
        <begin position="1"/>
        <end position="55"/>
    </location>
</feature>
<organism evidence="8 9">
    <name type="scientific">Achromobacter agilis</name>
    <dbReference type="NCBI Taxonomy" id="1353888"/>
    <lineage>
        <taxon>Bacteria</taxon>
        <taxon>Pseudomonadati</taxon>
        <taxon>Pseudomonadota</taxon>
        <taxon>Betaproteobacteria</taxon>
        <taxon>Burkholderiales</taxon>
        <taxon>Alcaligenaceae</taxon>
        <taxon>Achromobacter</taxon>
    </lineage>
</organism>
<proteinExistence type="inferred from homology"/>
<comment type="similarity">
    <text evidence="6">Belongs to the Vsr family.</text>
</comment>
<keyword evidence="1" id="KW-0540">Nuclease</keyword>
<dbReference type="GO" id="GO:0004519">
    <property type="term" value="F:endonuclease activity"/>
    <property type="evidence" value="ECO:0007669"/>
    <property type="project" value="UniProtKB-KW"/>
</dbReference>
<keyword evidence="2" id="KW-0255">Endonuclease</keyword>
<dbReference type="NCBIfam" id="TIGR00632">
    <property type="entry name" value="vsr"/>
    <property type="match status" value="1"/>
</dbReference>
<dbReference type="CDD" id="cd00221">
    <property type="entry name" value="Vsr"/>
    <property type="match status" value="1"/>
</dbReference>
<sequence length="202" mass="23341">MANDAPGSHLRSSPGPRNELTFLAAPKRPRTRNDRCVSGGMERRQRNHQGRQEALDKKTVIDTLSPQQRSERMARVRGRDTKPELTVRRALHARGFRYRLHDKRLPGKPDMVFPGRRKVVFVHGCFWHMHGGACSLSRMPKSNLEFWRPKLEGNRVRDAMKLEQLHALGWKVLVVWECELRDMESLLTRLEAFLNEDAGGTK</sequence>
<evidence type="ECO:0000313" key="9">
    <source>
        <dbReference type="Proteomes" id="UP000289184"/>
    </source>
</evidence>
<evidence type="ECO:0000256" key="4">
    <source>
        <dbReference type="ARBA" id="ARBA00022801"/>
    </source>
</evidence>
<dbReference type="EMBL" id="UFQB01000005">
    <property type="protein sequence ID" value="SSW64612.1"/>
    <property type="molecule type" value="Genomic_DNA"/>
</dbReference>
<name>A0A446C9L4_9BURK</name>
<dbReference type="InterPro" id="IPR004603">
    <property type="entry name" value="DNA_mismatch_endonuc_vsr"/>
</dbReference>
<evidence type="ECO:0000256" key="5">
    <source>
        <dbReference type="ARBA" id="ARBA00023204"/>
    </source>
</evidence>
<dbReference type="Pfam" id="PF03852">
    <property type="entry name" value="Vsr"/>
    <property type="match status" value="1"/>
</dbReference>
<accession>A0A446C9L4</accession>
<evidence type="ECO:0000256" key="2">
    <source>
        <dbReference type="ARBA" id="ARBA00022759"/>
    </source>
</evidence>
<evidence type="ECO:0000256" key="3">
    <source>
        <dbReference type="ARBA" id="ARBA00022763"/>
    </source>
</evidence>
<dbReference type="EC" id="3.1.-.-" evidence="8"/>
<dbReference type="Proteomes" id="UP000289184">
    <property type="component" value="Unassembled WGS sequence"/>
</dbReference>
<dbReference type="Gene3D" id="3.40.960.10">
    <property type="entry name" value="VSR Endonuclease"/>
    <property type="match status" value="1"/>
</dbReference>
<evidence type="ECO:0000256" key="6">
    <source>
        <dbReference type="ARBA" id="ARBA00029466"/>
    </source>
</evidence>
<keyword evidence="3" id="KW-0227">DNA damage</keyword>
<evidence type="ECO:0000256" key="1">
    <source>
        <dbReference type="ARBA" id="ARBA00022722"/>
    </source>
</evidence>
<keyword evidence="9" id="KW-1185">Reference proteome</keyword>
<dbReference type="InterPro" id="IPR011335">
    <property type="entry name" value="Restrct_endonuc-II-like"/>
</dbReference>
<dbReference type="AlphaFoldDB" id="A0A446C9L4"/>
<reference evidence="8 9" key="1">
    <citation type="submission" date="2018-07" db="EMBL/GenBank/DDBJ databases">
        <authorList>
            <person name="Peeters C."/>
        </authorList>
    </citation>
    <scope>NUCLEOTIDE SEQUENCE [LARGE SCALE GENOMIC DNA]</scope>
    <source>
        <strain evidence="8 9">LMG 3411</strain>
    </source>
</reference>
<dbReference type="GO" id="GO:0016787">
    <property type="term" value="F:hydrolase activity"/>
    <property type="evidence" value="ECO:0007669"/>
    <property type="project" value="UniProtKB-KW"/>
</dbReference>
<keyword evidence="4 8" id="KW-0378">Hydrolase</keyword>
<dbReference type="GO" id="GO:0006298">
    <property type="term" value="P:mismatch repair"/>
    <property type="evidence" value="ECO:0007669"/>
    <property type="project" value="InterPro"/>
</dbReference>
<dbReference type="SUPFAM" id="SSF52980">
    <property type="entry name" value="Restriction endonuclease-like"/>
    <property type="match status" value="1"/>
</dbReference>
<keyword evidence="5" id="KW-0234">DNA repair</keyword>